<feature type="compositionally biased region" description="Basic and acidic residues" evidence="1">
    <location>
        <begin position="248"/>
        <end position="273"/>
    </location>
</feature>
<dbReference type="Proteomes" id="UP001230328">
    <property type="component" value="Unassembled WGS sequence"/>
</dbReference>
<gene>
    <name evidence="2" type="ORF">QF035_009120</name>
</gene>
<keyword evidence="3" id="KW-1185">Reference proteome</keyword>
<evidence type="ECO:0000313" key="2">
    <source>
        <dbReference type="EMBL" id="MDQ1031538.1"/>
    </source>
</evidence>
<protein>
    <recommendedName>
        <fullName evidence="4">Transposase</fullName>
    </recommendedName>
</protein>
<sequence length="295" mass="32343">MDLDAVADELYGLRPDEFIAARAERAAAARTAGDRRLSEQIGRLRRPSMSAWASNLLVREQPDQVQSLTGLGEALRQAHQELDGEQLRDLAHQQRLLVGALSRQAAQLAARAGRPIGDEAQREIQETLQAVLGDPDAARQWAAGRLVKPLAPAAGFPAATAPPRRSSPPGRPVSPSPAQTSASPAVSERRRGQLDDARRAAEESDREARAREEEAGAAGHQARDARQRLDERQQRVTALTAELERAEEELRKARVDDRAARERAREADRQAREARRRATTAAARADRLAACDRSR</sequence>
<feature type="compositionally biased region" description="Basic and acidic residues" evidence="1">
    <location>
        <begin position="187"/>
        <end position="214"/>
    </location>
</feature>
<feature type="region of interest" description="Disordered" evidence="1">
    <location>
        <begin position="248"/>
        <end position="295"/>
    </location>
</feature>
<name>A0ABU0T782_9ACTN</name>
<proteinExistence type="predicted"/>
<dbReference type="RefSeq" id="WP_307527761.1">
    <property type="nucleotide sequence ID" value="NZ_JAUSZI010000002.1"/>
</dbReference>
<feature type="compositionally biased region" description="Pro residues" evidence="1">
    <location>
        <begin position="165"/>
        <end position="175"/>
    </location>
</feature>
<evidence type="ECO:0008006" key="4">
    <source>
        <dbReference type="Google" id="ProtNLM"/>
    </source>
</evidence>
<evidence type="ECO:0000313" key="3">
    <source>
        <dbReference type="Proteomes" id="UP001230328"/>
    </source>
</evidence>
<feature type="compositionally biased region" description="Basic and acidic residues" evidence="1">
    <location>
        <begin position="221"/>
        <end position="233"/>
    </location>
</feature>
<feature type="compositionally biased region" description="Basic and acidic residues" evidence="1">
    <location>
        <begin position="284"/>
        <end position="295"/>
    </location>
</feature>
<feature type="compositionally biased region" description="Low complexity" evidence="1">
    <location>
        <begin position="176"/>
        <end position="186"/>
    </location>
</feature>
<feature type="region of interest" description="Disordered" evidence="1">
    <location>
        <begin position="154"/>
        <end position="233"/>
    </location>
</feature>
<organism evidence="2 3">
    <name type="scientific">Streptomyces umbrinus</name>
    <dbReference type="NCBI Taxonomy" id="67370"/>
    <lineage>
        <taxon>Bacteria</taxon>
        <taxon>Bacillati</taxon>
        <taxon>Actinomycetota</taxon>
        <taxon>Actinomycetes</taxon>
        <taxon>Kitasatosporales</taxon>
        <taxon>Streptomycetaceae</taxon>
        <taxon>Streptomyces</taxon>
        <taxon>Streptomyces phaeochromogenes group</taxon>
    </lineage>
</organism>
<evidence type="ECO:0000256" key="1">
    <source>
        <dbReference type="SAM" id="MobiDB-lite"/>
    </source>
</evidence>
<accession>A0ABU0T782</accession>
<reference evidence="2 3" key="1">
    <citation type="submission" date="2023-07" db="EMBL/GenBank/DDBJ databases">
        <title>Comparative genomics of wheat-associated soil bacteria to identify genetic determinants of phenazine resistance.</title>
        <authorList>
            <person name="Mouncey N."/>
        </authorList>
    </citation>
    <scope>NUCLEOTIDE SEQUENCE [LARGE SCALE GENOMIC DNA]</scope>
    <source>
        <strain evidence="2 3">V2I4</strain>
    </source>
</reference>
<dbReference type="EMBL" id="JAUSZI010000002">
    <property type="protein sequence ID" value="MDQ1031538.1"/>
    <property type="molecule type" value="Genomic_DNA"/>
</dbReference>
<comment type="caution">
    <text evidence="2">The sequence shown here is derived from an EMBL/GenBank/DDBJ whole genome shotgun (WGS) entry which is preliminary data.</text>
</comment>
<feature type="compositionally biased region" description="Low complexity" evidence="1">
    <location>
        <begin position="154"/>
        <end position="164"/>
    </location>
</feature>